<dbReference type="InParanoid" id="A0A1U8Q701"/>
<organism evidence="1 2">
    <name type="scientific">Nelumbo nucifera</name>
    <name type="common">Sacred lotus</name>
    <dbReference type="NCBI Taxonomy" id="4432"/>
    <lineage>
        <taxon>Eukaryota</taxon>
        <taxon>Viridiplantae</taxon>
        <taxon>Streptophyta</taxon>
        <taxon>Embryophyta</taxon>
        <taxon>Tracheophyta</taxon>
        <taxon>Spermatophyta</taxon>
        <taxon>Magnoliopsida</taxon>
        <taxon>Proteales</taxon>
        <taxon>Nelumbonaceae</taxon>
        <taxon>Nelumbo</taxon>
    </lineage>
</organism>
<dbReference type="RefSeq" id="XP_019054579.1">
    <property type="nucleotide sequence ID" value="XM_019199034.1"/>
</dbReference>
<accession>A0A1U8Q701</accession>
<evidence type="ECO:0000313" key="2">
    <source>
        <dbReference type="RefSeq" id="XP_019054579.1"/>
    </source>
</evidence>
<dbReference type="GeneID" id="104605039"/>
<gene>
    <name evidence="2" type="primary">LOC104605039</name>
</gene>
<proteinExistence type="predicted"/>
<dbReference type="Proteomes" id="UP000189703">
    <property type="component" value="Unplaced"/>
</dbReference>
<evidence type="ECO:0000313" key="1">
    <source>
        <dbReference type="Proteomes" id="UP000189703"/>
    </source>
</evidence>
<reference evidence="2" key="1">
    <citation type="submission" date="2025-08" db="UniProtKB">
        <authorList>
            <consortium name="RefSeq"/>
        </authorList>
    </citation>
    <scope>IDENTIFICATION</scope>
</reference>
<protein>
    <submittedName>
        <fullName evidence="2">Uncharacterized protein LOC104605039 isoform X1</fullName>
    </submittedName>
</protein>
<sequence>MSCLSTHVKRLLLFLQKNLENAKPSMQVLVADLQFPRDQVTIIQTQTNSYCCERLLKVIILLEQLVQIGQTRRTPFLSLKSTFSGENGGTRCSFSVKAICLPHCNLHSIKWHCQHRRHGMISIPFLSEELQIFNFLCMSHGIFCIQSPCFMAGSTD</sequence>
<keyword evidence="1" id="KW-1185">Reference proteome</keyword>
<name>A0A1U8Q701_NELNU</name>
<dbReference type="OrthoDB" id="1936203at2759"/>
<dbReference type="AlphaFoldDB" id="A0A1U8Q701"/>